<evidence type="ECO:0000313" key="4">
    <source>
        <dbReference type="Proteomes" id="UP001218218"/>
    </source>
</evidence>
<keyword evidence="4" id="KW-1185">Reference proteome</keyword>
<feature type="transmembrane region" description="Helical" evidence="2">
    <location>
        <begin position="181"/>
        <end position="203"/>
    </location>
</feature>
<feature type="compositionally biased region" description="Polar residues" evidence="1">
    <location>
        <begin position="345"/>
        <end position="360"/>
    </location>
</feature>
<evidence type="ECO:0000256" key="2">
    <source>
        <dbReference type="SAM" id="Phobius"/>
    </source>
</evidence>
<gene>
    <name evidence="3" type="ORF">DFH08DRAFT_207968</name>
</gene>
<evidence type="ECO:0000313" key="3">
    <source>
        <dbReference type="EMBL" id="KAJ7347014.1"/>
    </source>
</evidence>
<feature type="transmembrane region" description="Helical" evidence="2">
    <location>
        <begin position="224"/>
        <end position="247"/>
    </location>
</feature>
<feature type="transmembrane region" description="Helical" evidence="2">
    <location>
        <begin position="137"/>
        <end position="161"/>
    </location>
</feature>
<name>A0AAD7A0A7_9AGAR</name>
<keyword evidence="2" id="KW-0472">Membrane</keyword>
<sequence length="367" mass="40112">MSSPAEDALGDVSPRVIQFVFDLVAQTFVFGLYTLLLCLAIRMLLRAGLKVRPNGVKLFLILFMCLLSAGYWTYTVVYAAHLLRAHLNVATLSLSDHDGITQWLPLANAIAMLNFALTDGVIIWIAWALCHRQLRKYLWISIGLLAMTVAAVVVTISFRMVPLLLKDPSKGNALHPGLVQSLSRGLSLTSSLSATVVVAITAWQHRQIVRRGSKHEETTTQSGLVLNAVTNIGLLYCFSTLVALVFTFIPLPHGTLGDLYYPLSVHIASAYLPTVILLVDGERPWSSSETNTFSDTVIYGRSSPNPTMYPVQFGSADASPTTTVGGITVTGPDIIHPLRKTLSAMSRMSTPKQSRFSDTSLDPRRNL</sequence>
<feature type="transmembrane region" description="Helical" evidence="2">
    <location>
        <begin position="23"/>
        <end position="45"/>
    </location>
</feature>
<feature type="transmembrane region" description="Helical" evidence="2">
    <location>
        <begin position="103"/>
        <end position="130"/>
    </location>
</feature>
<feature type="region of interest" description="Disordered" evidence="1">
    <location>
        <begin position="345"/>
        <end position="367"/>
    </location>
</feature>
<protein>
    <submittedName>
        <fullName evidence="3">Uncharacterized protein</fullName>
    </submittedName>
</protein>
<feature type="transmembrane region" description="Helical" evidence="2">
    <location>
        <begin position="57"/>
        <end position="83"/>
    </location>
</feature>
<keyword evidence="2" id="KW-0812">Transmembrane</keyword>
<dbReference type="EMBL" id="JARIHO010000020">
    <property type="protein sequence ID" value="KAJ7347014.1"/>
    <property type="molecule type" value="Genomic_DNA"/>
</dbReference>
<proteinExistence type="predicted"/>
<organism evidence="3 4">
    <name type="scientific">Mycena albidolilacea</name>
    <dbReference type="NCBI Taxonomy" id="1033008"/>
    <lineage>
        <taxon>Eukaryota</taxon>
        <taxon>Fungi</taxon>
        <taxon>Dikarya</taxon>
        <taxon>Basidiomycota</taxon>
        <taxon>Agaricomycotina</taxon>
        <taxon>Agaricomycetes</taxon>
        <taxon>Agaricomycetidae</taxon>
        <taxon>Agaricales</taxon>
        <taxon>Marasmiineae</taxon>
        <taxon>Mycenaceae</taxon>
        <taxon>Mycena</taxon>
    </lineage>
</organism>
<comment type="caution">
    <text evidence="3">The sequence shown here is derived from an EMBL/GenBank/DDBJ whole genome shotgun (WGS) entry which is preliminary data.</text>
</comment>
<dbReference type="AlphaFoldDB" id="A0AAD7A0A7"/>
<dbReference type="Proteomes" id="UP001218218">
    <property type="component" value="Unassembled WGS sequence"/>
</dbReference>
<reference evidence="3" key="1">
    <citation type="submission" date="2023-03" db="EMBL/GenBank/DDBJ databases">
        <title>Massive genome expansion in bonnet fungi (Mycena s.s.) driven by repeated elements and novel gene families across ecological guilds.</title>
        <authorList>
            <consortium name="Lawrence Berkeley National Laboratory"/>
            <person name="Harder C.B."/>
            <person name="Miyauchi S."/>
            <person name="Viragh M."/>
            <person name="Kuo A."/>
            <person name="Thoen E."/>
            <person name="Andreopoulos B."/>
            <person name="Lu D."/>
            <person name="Skrede I."/>
            <person name="Drula E."/>
            <person name="Henrissat B."/>
            <person name="Morin E."/>
            <person name="Kohler A."/>
            <person name="Barry K."/>
            <person name="LaButti K."/>
            <person name="Morin E."/>
            <person name="Salamov A."/>
            <person name="Lipzen A."/>
            <person name="Mereny Z."/>
            <person name="Hegedus B."/>
            <person name="Baldrian P."/>
            <person name="Stursova M."/>
            <person name="Weitz H."/>
            <person name="Taylor A."/>
            <person name="Grigoriev I.V."/>
            <person name="Nagy L.G."/>
            <person name="Martin F."/>
            <person name="Kauserud H."/>
        </authorList>
    </citation>
    <scope>NUCLEOTIDE SEQUENCE</scope>
    <source>
        <strain evidence="3">CBHHK002</strain>
    </source>
</reference>
<evidence type="ECO:0000256" key="1">
    <source>
        <dbReference type="SAM" id="MobiDB-lite"/>
    </source>
</evidence>
<keyword evidence="2" id="KW-1133">Transmembrane helix</keyword>
<accession>A0AAD7A0A7</accession>